<dbReference type="InterPro" id="IPR027275">
    <property type="entry name" value="PRC-brl_dom"/>
</dbReference>
<dbReference type="KEGG" id="rmar:GBA65_09270"/>
<proteinExistence type="predicted"/>
<feature type="compositionally biased region" description="Low complexity" evidence="1">
    <location>
        <begin position="174"/>
        <end position="183"/>
    </location>
</feature>
<dbReference type="GO" id="GO:0019684">
    <property type="term" value="P:photosynthesis, light reaction"/>
    <property type="evidence" value="ECO:0007669"/>
    <property type="project" value="InterPro"/>
</dbReference>
<dbReference type="InterPro" id="IPR011033">
    <property type="entry name" value="PRC_barrel-like_sf"/>
</dbReference>
<dbReference type="Gene3D" id="3.90.50.10">
    <property type="entry name" value="Photosynthetic Reaction Center, subunit H, domain 2"/>
    <property type="match status" value="1"/>
</dbReference>
<dbReference type="Proteomes" id="UP000502706">
    <property type="component" value="Chromosome"/>
</dbReference>
<feature type="compositionally biased region" description="Basic and acidic residues" evidence="1">
    <location>
        <begin position="187"/>
        <end position="212"/>
    </location>
</feature>
<protein>
    <recommendedName>
        <fullName evidence="2">PRC-barrel domain-containing protein</fullName>
    </recommendedName>
</protein>
<gene>
    <name evidence="3" type="ORF">GBA65_09270</name>
</gene>
<feature type="compositionally biased region" description="Basic and acidic residues" evidence="1">
    <location>
        <begin position="238"/>
        <end position="272"/>
    </location>
</feature>
<accession>A0A6G8PX08</accession>
<dbReference type="AlphaFoldDB" id="A0A6G8PX08"/>
<feature type="compositionally biased region" description="Basic and acidic residues" evidence="1">
    <location>
        <begin position="368"/>
        <end position="382"/>
    </location>
</feature>
<evidence type="ECO:0000256" key="1">
    <source>
        <dbReference type="SAM" id="MobiDB-lite"/>
    </source>
</evidence>
<keyword evidence="4" id="KW-1185">Reference proteome</keyword>
<dbReference type="EMBL" id="CP045121">
    <property type="protein sequence ID" value="QIN78677.1"/>
    <property type="molecule type" value="Genomic_DNA"/>
</dbReference>
<feature type="compositionally biased region" description="Low complexity" evidence="1">
    <location>
        <begin position="216"/>
        <end position="234"/>
    </location>
</feature>
<dbReference type="GO" id="GO:0030077">
    <property type="term" value="C:plasma membrane light-harvesting complex"/>
    <property type="evidence" value="ECO:0007669"/>
    <property type="project" value="InterPro"/>
</dbReference>
<dbReference type="SUPFAM" id="SSF50346">
    <property type="entry name" value="PRC-barrel domain"/>
    <property type="match status" value="1"/>
</dbReference>
<evidence type="ECO:0000313" key="3">
    <source>
        <dbReference type="EMBL" id="QIN78677.1"/>
    </source>
</evidence>
<reference evidence="3 4" key="1">
    <citation type="submission" date="2019-10" db="EMBL/GenBank/DDBJ databases">
        <title>Rubrobacter sp nov SCSIO 52915 isolated from a deep-sea sediment in the South China Sea.</title>
        <authorList>
            <person name="Chen R.W."/>
        </authorList>
    </citation>
    <scope>NUCLEOTIDE SEQUENCE [LARGE SCALE GENOMIC DNA]</scope>
    <source>
        <strain evidence="3 4">SCSIO 52915</strain>
    </source>
</reference>
<name>A0A6G8PX08_9ACTN</name>
<feature type="domain" description="PRC-barrel" evidence="2">
    <location>
        <begin position="67"/>
        <end position="133"/>
    </location>
</feature>
<organism evidence="3 4">
    <name type="scientific">Rubrobacter marinus</name>
    <dbReference type="NCBI Taxonomy" id="2653852"/>
    <lineage>
        <taxon>Bacteria</taxon>
        <taxon>Bacillati</taxon>
        <taxon>Actinomycetota</taxon>
        <taxon>Rubrobacteria</taxon>
        <taxon>Rubrobacterales</taxon>
        <taxon>Rubrobacteraceae</taxon>
        <taxon>Rubrobacter</taxon>
    </lineage>
</organism>
<dbReference type="Pfam" id="PF05239">
    <property type="entry name" value="PRC"/>
    <property type="match status" value="1"/>
</dbReference>
<feature type="region of interest" description="Disordered" evidence="1">
    <location>
        <begin position="155"/>
        <end position="391"/>
    </location>
</feature>
<feature type="compositionally biased region" description="Gly residues" evidence="1">
    <location>
        <begin position="310"/>
        <end position="329"/>
    </location>
</feature>
<feature type="compositionally biased region" description="Polar residues" evidence="1">
    <location>
        <begin position="356"/>
        <end position="365"/>
    </location>
</feature>
<evidence type="ECO:0000259" key="2">
    <source>
        <dbReference type="Pfam" id="PF05239"/>
    </source>
</evidence>
<dbReference type="InterPro" id="IPR014747">
    <property type="entry name" value="Bac_photo_RC_H_C"/>
</dbReference>
<evidence type="ECO:0000313" key="4">
    <source>
        <dbReference type="Proteomes" id="UP000502706"/>
    </source>
</evidence>
<sequence>MLPMVLPRRIIYQYIAWRPRSRRPGVPTPRMFFPLRRGYRSHRSQKWQGGDTVAGEDRLRELEEKYEGYKVYDNNGESIGKVDDLFVDERDREEYIGVKMGLFGLSGTTLIPMEIVRVNDRDRVIEVAESKERVKDAPQYRDDDEIDRSFEERIRGHFGLGGGTGGSYDRPTDASGAEGAAAGDNTMRGDDYDTSDRGSRENVGREEYRNDENYVSDSAMASAAGGASTSGGVSDFETGDRGDGGEYREGGGEYRESGGQHREGSGQDDRQGAEAIAGETSGTGGQDTGESAAREAYLQGYRDAIRESSGGQGSGPSGSAGSGEGQGGRTGDREGASEYFGAPAAEPGEKEFTDMQDYQSASTGYQPGRDEGSGGGEGEGRTRIRRLRRGS</sequence>